<gene>
    <name evidence="1" type="ORF">SAMN06264849_106199</name>
</gene>
<dbReference type="Pfam" id="PF11155">
    <property type="entry name" value="DUF2935"/>
    <property type="match status" value="1"/>
</dbReference>
<keyword evidence="2" id="KW-1185">Reference proteome</keyword>
<dbReference type="Gene3D" id="1.20.1260.120">
    <property type="entry name" value="Protein of unknown function DUF2935"/>
    <property type="match status" value="1"/>
</dbReference>
<dbReference type="InterPro" id="IPR021328">
    <property type="entry name" value="CotB-like"/>
</dbReference>
<dbReference type="EMBL" id="FXTI01000006">
    <property type="protein sequence ID" value="SMO74348.1"/>
    <property type="molecule type" value="Genomic_DNA"/>
</dbReference>
<sequence>MLYAYGSQMPLRILDEIQFWKEQEKEHTVVIRELSDELEPEYVASLKKWEQDFAQFETRVVRYIETAIRYGGNFSPVFYQQVLQLTQAAVNQSQAFLRLLAEMEKKSRVIAGNPTLIVVIRHIERESEYFIGVVQGILYPSHSRS</sequence>
<dbReference type="SUPFAM" id="SSF158430">
    <property type="entry name" value="Bacillus cereus metalloprotein-like"/>
    <property type="match status" value="1"/>
</dbReference>
<proteinExistence type="predicted"/>
<protein>
    <recommendedName>
        <fullName evidence="3">DUF2935 domain-containing protein</fullName>
    </recommendedName>
</protein>
<evidence type="ECO:0000313" key="1">
    <source>
        <dbReference type="EMBL" id="SMO74348.1"/>
    </source>
</evidence>
<evidence type="ECO:0000313" key="2">
    <source>
        <dbReference type="Proteomes" id="UP000315636"/>
    </source>
</evidence>
<dbReference type="RefSeq" id="WP_142505773.1">
    <property type="nucleotide sequence ID" value="NZ_FXTI01000006.1"/>
</dbReference>
<organism evidence="1 2">
    <name type="scientific">Melghirimyces algeriensis</name>
    <dbReference type="NCBI Taxonomy" id="910412"/>
    <lineage>
        <taxon>Bacteria</taxon>
        <taxon>Bacillati</taxon>
        <taxon>Bacillota</taxon>
        <taxon>Bacilli</taxon>
        <taxon>Bacillales</taxon>
        <taxon>Thermoactinomycetaceae</taxon>
        <taxon>Melghirimyces</taxon>
    </lineage>
</organism>
<dbReference type="Proteomes" id="UP000315636">
    <property type="component" value="Unassembled WGS sequence"/>
</dbReference>
<reference evidence="1 2" key="1">
    <citation type="submission" date="2017-05" db="EMBL/GenBank/DDBJ databases">
        <authorList>
            <person name="Varghese N."/>
            <person name="Submissions S."/>
        </authorList>
    </citation>
    <scope>NUCLEOTIDE SEQUENCE [LARGE SCALE GENOMIC DNA]</scope>
    <source>
        <strain evidence="1 2">DSM 45474</strain>
    </source>
</reference>
<name>A0A521DRV9_9BACL</name>
<dbReference type="AlphaFoldDB" id="A0A521DRV9"/>
<dbReference type="OrthoDB" id="2734401at2"/>
<evidence type="ECO:0008006" key="3">
    <source>
        <dbReference type="Google" id="ProtNLM"/>
    </source>
</evidence>
<accession>A0A521DRV9</accession>